<dbReference type="GO" id="GO:0008713">
    <property type="term" value="F:ADP-heptose-lipopolysaccharide heptosyltransferase activity"/>
    <property type="evidence" value="ECO:0007669"/>
    <property type="project" value="TreeGrafter"/>
</dbReference>
<sequence>MFPANFIKKLNWQRIEKSREIRFKIAKKMWKPTTKQVSLTKLQKSKSILVWGGGGIGDAIVISGFVKVLTDNGFEVSVIASERNCFFFNKMKILKRIFIIHEERYVSSRELLKIYGKQKFDLLIVLYGKDSFIEAYALLKFYKILNISYIMGFDDSLGLYDVSINYMGTGVNRKMDKHFSKRFDYLLAQLGITEYNLSYCIDIPQKYIDETRSFLDLFKNKKIICLNPFSSTDFRDFSLEQIKKILNYLDSKKDVKVILVGTQKQLCLLKKYELPKTAIVSPFADFLYVAGIVKFADLVISTDTSIVHLANAYNKKLICVYNNRILDYGEQNNIVWGPNYKRAIQLFTKDNKGTQDGDYIRNFDVKEMYEYIDRDISI</sequence>
<reference evidence="3" key="1">
    <citation type="submission" date="2019-08" db="EMBL/GenBank/DDBJ databases">
        <authorList>
            <person name="Kucharzyk K."/>
            <person name="Murdoch R.W."/>
            <person name="Higgins S."/>
            <person name="Loffler F."/>
        </authorList>
    </citation>
    <scope>NUCLEOTIDE SEQUENCE</scope>
</reference>
<dbReference type="InterPro" id="IPR002201">
    <property type="entry name" value="Glyco_trans_9"/>
</dbReference>
<name>A0A644VP41_9ZZZZ</name>
<dbReference type="AlphaFoldDB" id="A0A644VP41"/>
<dbReference type="SUPFAM" id="SSF53756">
    <property type="entry name" value="UDP-Glycosyltransferase/glycogen phosphorylase"/>
    <property type="match status" value="1"/>
</dbReference>
<proteinExistence type="predicted"/>
<dbReference type="EMBL" id="VSSQ01000381">
    <property type="protein sequence ID" value="MPL93126.1"/>
    <property type="molecule type" value="Genomic_DNA"/>
</dbReference>
<evidence type="ECO:0008006" key="4">
    <source>
        <dbReference type="Google" id="ProtNLM"/>
    </source>
</evidence>
<evidence type="ECO:0000256" key="1">
    <source>
        <dbReference type="ARBA" id="ARBA00022676"/>
    </source>
</evidence>
<comment type="caution">
    <text evidence="3">The sequence shown here is derived from an EMBL/GenBank/DDBJ whole genome shotgun (WGS) entry which is preliminary data.</text>
</comment>
<dbReference type="GO" id="GO:0009244">
    <property type="term" value="P:lipopolysaccharide core region biosynthetic process"/>
    <property type="evidence" value="ECO:0007669"/>
    <property type="project" value="TreeGrafter"/>
</dbReference>
<gene>
    <name evidence="3" type="ORF">SDC9_39252</name>
</gene>
<dbReference type="Gene3D" id="3.40.50.2000">
    <property type="entry name" value="Glycogen Phosphorylase B"/>
    <property type="match status" value="2"/>
</dbReference>
<evidence type="ECO:0000256" key="2">
    <source>
        <dbReference type="ARBA" id="ARBA00022679"/>
    </source>
</evidence>
<protein>
    <recommendedName>
        <fullName evidence="4">ADP-heptose--LPS heptosyltransferase 2</fullName>
    </recommendedName>
</protein>
<dbReference type="InterPro" id="IPR051199">
    <property type="entry name" value="LPS_LOS_Heptosyltrfase"/>
</dbReference>
<dbReference type="GO" id="GO:0005829">
    <property type="term" value="C:cytosol"/>
    <property type="evidence" value="ECO:0007669"/>
    <property type="project" value="TreeGrafter"/>
</dbReference>
<organism evidence="3">
    <name type="scientific">bioreactor metagenome</name>
    <dbReference type="NCBI Taxonomy" id="1076179"/>
    <lineage>
        <taxon>unclassified sequences</taxon>
        <taxon>metagenomes</taxon>
        <taxon>ecological metagenomes</taxon>
    </lineage>
</organism>
<keyword evidence="2" id="KW-0808">Transferase</keyword>
<dbReference type="Pfam" id="PF01075">
    <property type="entry name" value="Glyco_transf_9"/>
    <property type="match status" value="1"/>
</dbReference>
<keyword evidence="1" id="KW-0328">Glycosyltransferase</keyword>
<evidence type="ECO:0000313" key="3">
    <source>
        <dbReference type="EMBL" id="MPL93126.1"/>
    </source>
</evidence>
<accession>A0A644VP41</accession>
<dbReference type="PANTHER" id="PTHR30160">
    <property type="entry name" value="TETRAACYLDISACCHARIDE 4'-KINASE-RELATED"/>
    <property type="match status" value="1"/>
</dbReference>